<feature type="compositionally biased region" description="Gly residues" evidence="1">
    <location>
        <begin position="143"/>
        <end position="160"/>
    </location>
</feature>
<name>A0A2J8A0Z0_9CHLO</name>
<dbReference type="Proteomes" id="UP000236333">
    <property type="component" value="Unassembled WGS sequence"/>
</dbReference>
<feature type="region of interest" description="Disordered" evidence="1">
    <location>
        <begin position="276"/>
        <end position="405"/>
    </location>
</feature>
<sequence length="405" mass="39553">MLHESPHKRSNVRPLHDYAAQAVSEKARSRKSFRNQPVAVLLVARHRASRTHLQHLKANQVDHDDDDAPDDEGGDQRVRQAVRRHQLPLGLDAQLGHGLPLAPVQPAAALAAAGRRGLGGRRRDVGREAQAEALDGGRLRLAGDGGAGGGGGGGDPGGGASSRRSPLGPGSAAAAGCWRGDSAAGVGAAASGGGATVASAAAAGGRGSMINERARLSIVGREEFRTERLPDSEARATAAASAAAPAAAGGVAPRAGGGLGVKPAAGGAAAAAAAAGGSNAGVCEGREKTAKGKSSGECGPGEQGAWHGVPSGTGSASSNTSSGVASPSSASATGPGPRSRRGPSVASATAPAPPPAPWKNACPPAALPLPRRTTPLTRSAECSGGPPWPEGVAAPSRGSGESAPV</sequence>
<feature type="compositionally biased region" description="Low complexity" evidence="1">
    <location>
        <begin position="310"/>
        <end position="350"/>
    </location>
</feature>
<feature type="region of interest" description="Disordered" evidence="1">
    <location>
        <begin position="52"/>
        <end position="76"/>
    </location>
</feature>
<accession>A0A2J8A0Z0</accession>
<keyword evidence="3" id="KW-1185">Reference proteome</keyword>
<feature type="compositionally biased region" description="Low complexity" evidence="1">
    <location>
        <begin position="161"/>
        <end position="175"/>
    </location>
</feature>
<evidence type="ECO:0000256" key="1">
    <source>
        <dbReference type="SAM" id="MobiDB-lite"/>
    </source>
</evidence>
<organism evidence="2 3">
    <name type="scientific">Tetrabaena socialis</name>
    <dbReference type="NCBI Taxonomy" id="47790"/>
    <lineage>
        <taxon>Eukaryota</taxon>
        <taxon>Viridiplantae</taxon>
        <taxon>Chlorophyta</taxon>
        <taxon>core chlorophytes</taxon>
        <taxon>Chlorophyceae</taxon>
        <taxon>CS clade</taxon>
        <taxon>Chlamydomonadales</taxon>
        <taxon>Tetrabaenaceae</taxon>
        <taxon>Tetrabaena</taxon>
    </lineage>
</organism>
<feature type="region of interest" description="Disordered" evidence="1">
    <location>
        <begin position="134"/>
        <end position="175"/>
    </location>
</feature>
<comment type="caution">
    <text evidence="2">The sequence shown here is derived from an EMBL/GenBank/DDBJ whole genome shotgun (WGS) entry which is preliminary data.</text>
</comment>
<proteinExistence type="predicted"/>
<evidence type="ECO:0000313" key="3">
    <source>
        <dbReference type="Proteomes" id="UP000236333"/>
    </source>
</evidence>
<feature type="compositionally biased region" description="Low complexity" evidence="1">
    <location>
        <begin position="358"/>
        <end position="378"/>
    </location>
</feature>
<dbReference type="AlphaFoldDB" id="A0A2J8A0Z0"/>
<protein>
    <submittedName>
        <fullName evidence="2">Uncharacterized protein</fullName>
    </submittedName>
</protein>
<reference evidence="2 3" key="1">
    <citation type="journal article" date="2017" name="Mol. Biol. Evol.">
        <title>The 4-celled Tetrabaena socialis nuclear genome reveals the essential components for genetic control of cell number at the origin of multicellularity in the volvocine lineage.</title>
        <authorList>
            <person name="Featherston J."/>
            <person name="Arakaki Y."/>
            <person name="Hanschen E.R."/>
            <person name="Ferris P.J."/>
            <person name="Michod R.E."/>
            <person name="Olson B.J.S.C."/>
            <person name="Nozaki H."/>
            <person name="Durand P.M."/>
        </authorList>
    </citation>
    <scope>NUCLEOTIDE SEQUENCE [LARGE SCALE GENOMIC DNA]</scope>
    <source>
        <strain evidence="2 3">NIES-571</strain>
    </source>
</reference>
<feature type="region of interest" description="Disordered" evidence="1">
    <location>
        <begin position="1"/>
        <end position="34"/>
    </location>
</feature>
<feature type="compositionally biased region" description="Acidic residues" evidence="1">
    <location>
        <begin position="63"/>
        <end position="73"/>
    </location>
</feature>
<evidence type="ECO:0000313" key="2">
    <source>
        <dbReference type="EMBL" id="PNH06187.1"/>
    </source>
</evidence>
<gene>
    <name evidence="2" type="ORF">TSOC_007452</name>
</gene>
<dbReference type="EMBL" id="PGGS01000252">
    <property type="protein sequence ID" value="PNH06187.1"/>
    <property type="molecule type" value="Genomic_DNA"/>
</dbReference>